<accession>A0A9P4N4C7</accession>
<feature type="region of interest" description="Disordered" evidence="1">
    <location>
        <begin position="47"/>
        <end position="75"/>
    </location>
</feature>
<comment type="caution">
    <text evidence="2">The sequence shown here is derived from an EMBL/GenBank/DDBJ whole genome shotgun (WGS) entry which is preliminary data.</text>
</comment>
<dbReference type="Proteomes" id="UP000800093">
    <property type="component" value="Unassembled WGS sequence"/>
</dbReference>
<keyword evidence="3" id="KW-1185">Reference proteome</keyword>
<feature type="compositionally biased region" description="Basic and acidic residues" evidence="1">
    <location>
        <begin position="47"/>
        <end position="67"/>
    </location>
</feature>
<organism evidence="2 3">
    <name type="scientific">Lojkania enalia</name>
    <dbReference type="NCBI Taxonomy" id="147567"/>
    <lineage>
        <taxon>Eukaryota</taxon>
        <taxon>Fungi</taxon>
        <taxon>Dikarya</taxon>
        <taxon>Ascomycota</taxon>
        <taxon>Pezizomycotina</taxon>
        <taxon>Dothideomycetes</taxon>
        <taxon>Pleosporomycetidae</taxon>
        <taxon>Pleosporales</taxon>
        <taxon>Pleosporales incertae sedis</taxon>
        <taxon>Lojkania</taxon>
    </lineage>
</organism>
<dbReference type="EMBL" id="ML986781">
    <property type="protein sequence ID" value="KAF2258131.1"/>
    <property type="molecule type" value="Genomic_DNA"/>
</dbReference>
<evidence type="ECO:0000256" key="1">
    <source>
        <dbReference type="SAM" id="MobiDB-lite"/>
    </source>
</evidence>
<name>A0A9P4N4C7_9PLEO</name>
<reference evidence="3" key="1">
    <citation type="journal article" date="2020" name="Stud. Mycol.">
        <title>101 Dothideomycetes genomes: A test case for predicting lifestyles and emergence of pathogens.</title>
        <authorList>
            <person name="Haridas S."/>
            <person name="Albert R."/>
            <person name="Binder M."/>
            <person name="Bloem J."/>
            <person name="LaButti K."/>
            <person name="Salamov A."/>
            <person name="Andreopoulos B."/>
            <person name="Baker S."/>
            <person name="Barry K."/>
            <person name="Bills G."/>
            <person name="Bluhm B."/>
            <person name="Cannon C."/>
            <person name="Castanera R."/>
            <person name="Culley D."/>
            <person name="Daum C."/>
            <person name="Ezra D."/>
            <person name="Gonzalez J."/>
            <person name="Henrissat B."/>
            <person name="Kuo A."/>
            <person name="Liang C."/>
            <person name="Lipzen A."/>
            <person name="Lutzoni F."/>
            <person name="Magnuson J."/>
            <person name="Mondo S."/>
            <person name="Nolan M."/>
            <person name="Ohm R."/>
            <person name="Pangilinan J."/>
            <person name="Park H.-J."/>
            <person name="Ramirez L."/>
            <person name="Alfaro M."/>
            <person name="Sun H."/>
            <person name="Tritt A."/>
            <person name="Yoshinaga Y."/>
            <person name="Zwiers L.-H."/>
            <person name="Turgeon B."/>
            <person name="Goodwin S."/>
            <person name="Spatafora J."/>
            <person name="Crous P."/>
            <person name="Grigoriev I."/>
        </authorList>
    </citation>
    <scope>NUCLEOTIDE SEQUENCE [LARGE SCALE GENOMIC DNA]</scope>
    <source>
        <strain evidence="3">CBS 304.66</strain>
    </source>
</reference>
<protein>
    <submittedName>
        <fullName evidence="2">Uncharacterized protein</fullName>
    </submittedName>
</protein>
<proteinExistence type="predicted"/>
<sequence>MGRLERVYAYLAAARECNALSVSGPSRVYLPTAQPGIVMLNGTLNRTRNEGKKGTYEDGCKPGESRRCSGSSSSSRRAASSIGIRWLSGLPRFRTGDLVLAKEGFTTPDVKAQHSARTANGRPSIAYPVLRVSYRNPAVLGLGGSPRSSSRCCRVSTSRPLVLLVVLQGPLHIDSPIAQ</sequence>
<evidence type="ECO:0000313" key="2">
    <source>
        <dbReference type="EMBL" id="KAF2258131.1"/>
    </source>
</evidence>
<dbReference type="AlphaFoldDB" id="A0A9P4N4C7"/>
<evidence type="ECO:0000313" key="3">
    <source>
        <dbReference type="Proteomes" id="UP000800093"/>
    </source>
</evidence>
<gene>
    <name evidence="2" type="ORF">CC78DRAFT_549377</name>
</gene>